<dbReference type="PROSITE" id="PS50878">
    <property type="entry name" value="RT_POL"/>
    <property type="match status" value="1"/>
</dbReference>
<evidence type="ECO:0000313" key="3">
    <source>
        <dbReference type="Proteomes" id="UP001107558"/>
    </source>
</evidence>
<evidence type="ECO:0000313" key="2">
    <source>
        <dbReference type="EMBL" id="KAG5685090.1"/>
    </source>
</evidence>
<dbReference type="InterPro" id="IPR052560">
    <property type="entry name" value="RdDP_mobile_element"/>
</dbReference>
<keyword evidence="3" id="KW-1185">Reference proteome</keyword>
<dbReference type="CDD" id="cd01650">
    <property type="entry name" value="RT_nLTR_like"/>
    <property type="match status" value="1"/>
</dbReference>
<dbReference type="Pfam" id="PF00078">
    <property type="entry name" value="RVT_1"/>
    <property type="match status" value="1"/>
</dbReference>
<dbReference type="EMBL" id="JADBJN010000001">
    <property type="protein sequence ID" value="KAG5685090.1"/>
    <property type="molecule type" value="Genomic_DNA"/>
</dbReference>
<protein>
    <recommendedName>
        <fullName evidence="1">Reverse transcriptase domain-containing protein</fullName>
    </recommendedName>
</protein>
<dbReference type="PANTHER" id="PTHR36688:SF1">
    <property type="entry name" value="ENDONUCLEASE_EXONUCLEASE_PHOSPHATASE DOMAIN-CONTAINING PROTEIN"/>
    <property type="match status" value="1"/>
</dbReference>
<gene>
    <name evidence="2" type="ORF">PVAND_014291</name>
</gene>
<accession>A0A9J6CRW3</accession>
<dbReference type="PANTHER" id="PTHR36688">
    <property type="entry name" value="ENDO/EXONUCLEASE/PHOSPHATASE DOMAIN-CONTAINING PROTEIN"/>
    <property type="match status" value="1"/>
</dbReference>
<dbReference type="InterPro" id="IPR000477">
    <property type="entry name" value="RT_dom"/>
</dbReference>
<sequence length="497" mass="57595">MSDVEKAQALADTFKESHNISSDRSPEVENSINRIINSQVGAFDIIESSEITSILSSLNHKKATGLDNIPNCILSGLAKSRPFVDLLVILFNECIHRCYFPKDWKKAKIVAIPKSKIFEKILLSRLKEFEKNHNIFINEQFGFKNGHSTTQQILRLTKQISLGFNKRKSTALILFDFKKAFDTVWHDGLLHKLLLNNYPVYLIKLLFSYLSDRVAAVYLNQSYSNFYKVKAGVPQGSLLAPHLFNVYINDVPKPKHGNIALFADDTAMYFEVSWKNLNLAKKRIQENFNCLIHYIDKWKIKLNENKTKIIMFSKSNVMLKKVENDLVMLGNSNFEWQESVKYLGVILDRKLLFKKHIDRSIAIANGVTFSSFYCLFKRNNSLDSAEKVFLYKAYVRPILTYACQIFNNCAKTHLIKIQVFQNKILRLCYNTNWDDFISNETLHSRADLPLIRDFVDKLVNRFYNICQTHDNVLISSLGIYNNNLFTTRFKHRLPIAI</sequence>
<dbReference type="GO" id="GO:0071897">
    <property type="term" value="P:DNA biosynthetic process"/>
    <property type="evidence" value="ECO:0007669"/>
    <property type="project" value="UniProtKB-ARBA"/>
</dbReference>
<comment type="caution">
    <text evidence="2">The sequence shown here is derived from an EMBL/GenBank/DDBJ whole genome shotgun (WGS) entry which is preliminary data.</text>
</comment>
<reference evidence="2" key="1">
    <citation type="submission" date="2021-03" db="EMBL/GenBank/DDBJ databases">
        <title>Chromosome level genome of the anhydrobiotic midge Polypedilum vanderplanki.</title>
        <authorList>
            <person name="Yoshida Y."/>
            <person name="Kikawada T."/>
            <person name="Gusev O."/>
        </authorList>
    </citation>
    <scope>NUCLEOTIDE SEQUENCE</scope>
    <source>
        <strain evidence="2">NIAS01</strain>
        <tissue evidence="2">Whole body or cell culture</tissue>
    </source>
</reference>
<feature type="domain" description="Reverse transcriptase" evidence="1">
    <location>
        <begin position="93"/>
        <end position="347"/>
    </location>
</feature>
<organism evidence="2 3">
    <name type="scientific">Polypedilum vanderplanki</name>
    <name type="common">Sleeping chironomid midge</name>
    <dbReference type="NCBI Taxonomy" id="319348"/>
    <lineage>
        <taxon>Eukaryota</taxon>
        <taxon>Metazoa</taxon>
        <taxon>Ecdysozoa</taxon>
        <taxon>Arthropoda</taxon>
        <taxon>Hexapoda</taxon>
        <taxon>Insecta</taxon>
        <taxon>Pterygota</taxon>
        <taxon>Neoptera</taxon>
        <taxon>Endopterygota</taxon>
        <taxon>Diptera</taxon>
        <taxon>Nematocera</taxon>
        <taxon>Chironomoidea</taxon>
        <taxon>Chironomidae</taxon>
        <taxon>Chironominae</taxon>
        <taxon>Polypedilum</taxon>
        <taxon>Polypedilum</taxon>
    </lineage>
</organism>
<evidence type="ECO:0000259" key="1">
    <source>
        <dbReference type="PROSITE" id="PS50878"/>
    </source>
</evidence>
<dbReference type="OrthoDB" id="7744747at2759"/>
<dbReference type="AlphaFoldDB" id="A0A9J6CRW3"/>
<name>A0A9J6CRW3_POLVA</name>
<proteinExistence type="predicted"/>
<dbReference type="InterPro" id="IPR043502">
    <property type="entry name" value="DNA/RNA_pol_sf"/>
</dbReference>
<dbReference type="SUPFAM" id="SSF56672">
    <property type="entry name" value="DNA/RNA polymerases"/>
    <property type="match status" value="1"/>
</dbReference>
<dbReference type="Proteomes" id="UP001107558">
    <property type="component" value="Chromosome 1"/>
</dbReference>